<dbReference type="Pfam" id="PF13639">
    <property type="entry name" value="zf-RING_2"/>
    <property type="match status" value="1"/>
</dbReference>
<dbReference type="PANTHER" id="PTHR45676:SF41">
    <property type="entry name" value="RING-H2 FINGER PROTEIN ATL66"/>
    <property type="match status" value="1"/>
</dbReference>
<feature type="domain" description="RING-type" evidence="1">
    <location>
        <begin position="92"/>
        <end position="135"/>
    </location>
</feature>
<proteinExistence type="predicted"/>
<organism evidence="2">
    <name type="scientific">viral metagenome</name>
    <dbReference type="NCBI Taxonomy" id="1070528"/>
    <lineage>
        <taxon>unclassified sequences</taxon>
        <taxon>metagenomes</taxon>
        <taxon>organismal metagenomes</taxon>
    </lineage>
</organism>
<evidence type="ECO:0000259" key="1">
    <source>
        <dbReference type="PROSITE" id="PS50089"/>
    </source>
</evidence>
<dbReference type="PROSITE" id="PS50089">
    <property type="entry name" value="ZF_RING_2"/>
    <property type="match status" value="1"/>
</dbReference>
<dbReference type="EMBL" id="MN738791">
    <property type="protein sequence ID" value="QHT37256.1"/>
    <property type="molecule type" value="Genomic_DNA"/>
</dbReference>
<dbReference type="PANTHER" id="PTHR45676">
    <property type="entry name" value="RING-H2 FINGER PROTEIN ATL51-RELATED"/>
    <property type="match status" value="1"/>
</dbReference>
<sequence>MNDQIDLSYLINETLDEQINLSYTINDKFNNTLLINRLGNVFKTKLKSNLDELDLDDVDTYICNCLENSYKQVMFKSHNKYLKKKDDKFEVCSLCLNQIEFNTFKRVLPCGHTYHKKCIDKWLFNYNHFNCPNCRDQIYIESNKFTPEE</sequence>
<dbReference type="GO" id="GO:0016567">
    <property type="term" value="P:protein ubiquitination"/>
    <property type="evidence" value="ECO:0007669"/>
    <property type="project" value="UniProtKB-UniPathway"/>
</dbReference>
<dbReference type="SUPFAM" id="SSF57850">
    <property type="entry name" value="RING/U-box"/>
    <property type="match status" value="1"/>
</dbReference>
<evidence type="ECO:0000313" key="2">
    <source>
        <dbReference type="EMBL" id="QHT37256.1"/>
    </source>
</evidence>
<protein>
    <recommendedName>
        <fullName evidence="1">RING-type domain-containing protein</fullName>
    </recommendedName>
</protein>
<dbReference type="InterPro" id="IPR001841">
    <property type="entry name" value="Znf_RING"/>
</dbReference>
<reference evidence="2" key="1">
    <citation type="journal article" date="2020" name="Nature">
        <title>Giant virus diversity and host interactions through global metagenomics.</title>
        <authorList>
            <person name="Schulz F."/>
            <person name="Roux S."/>
            <person name="Paez-Espino D."/>
            <person name="Jungbluth S."/>
            <person name="Walsh D.A."/>
            <person name="Denef V.J."/>
            <person name="McMahon K.D."/>
            <person name="Konstantinidis K.T."/>
            <person name="Eloe-Fadrosh E.A."/>
            <person name="Kyrpides N.C."/>
            <person name="Woyke T."/>
        </authorList>
    </citation>
    <scope>NUCLEOTIDE SEQUENCE</scope>
    <source>
        <strain evidence="2">GVMAG-S-ERX555967-131</strain>
    </source>
</reference>
<dbReference type="SMART" id="SM00184">
    <property type="entry name" value="RING"/>
    <property type="match status" value="1"/>
</dbReference>
<dbReference type="AlphaFoldDB" id="A0A6C0F635"/>
<dbReference type="InterPro" id="IPR013083">
    <property type="entry name" value="Znf_RING/FYVE/PHD"/>
</dbReference>
<dbReference type="Gene3D" id="3.30.40.10">
    <property type="entry name" value="Zinc/RING finger domain, C3HC4 (zinc finger)"/>
    <property type="match status" value="1"/>
</dbReference>
<dbReference type="UniPathway" id="UPA00143"/>
<accession>A0A6C0F635</accession>
<name>A0A6C0F635_9ZZZZ</name>